<evidence type="ECO:0000313" key="3">
    <source>
        <dbReference type="Proteomes" id="UP001158050"/>
    </source>
</evidence>
<feature type="domain" description="NUMOD4" evidence="1">
    <location>
        <begin position="55"/>
        <end position="99"/>
    </location>
</feature>
<keyword evidence="3" id="KW-1185">Reference proteome</keyword>
<dbReference type="RefSeq" id="WP_283417001.1">
    <property type="nucleotide sequence ID" value="NZ_FXUO01000005.1"/>
</dbReference>
<proteinExistence type="predicted"/>
<evidence type="ECO:0000259" key="1">
    <source>
        <dbReference type="Pfam" id="PF07463"/>
    </source>
</evidence>
<dbReference type="InterPro" id="IPR010902">
    <property type="entry name" value="NUMOD4"/>
</dbReference>
<dbReference type="EMBL" id="FXUO01000005">
    <property type="protein sequence ID" value="SMP93871.1"/>
    <property type="molecule type" value="Genomic_DNA"/>
</dbReference>
<dbReference type="InterPro" id="IPR044925">
    <property type="entry name" value="His-Me_finger_sf"/>
</dbReference>
<accession>A0ABY1R767</accession>
<dbReference type="InterPro" id="IPR036388">
    <property type="entry name" value="WH-like_DNA-bd_sf"/>
</dbReference>
<evidence type="ECO:0000313" key="2">
    <source>
        <dbReference type="EMBL" id="SMP93871.1"/>
    </source>
</evidence>
<gene>
    <name evidence="2" type="ORF">SAMN05421679_105149</name>
</gene>
<feature type="domain" description="NUMOD4" evidence="1">
    <location>
        <begin position="299"/>
        <end position="368"/>
    </location>
</feature>
<dbReference type="Proteomes" id="UP001158050">
    <property type="component" value="Unassembled WGS sequence"/>
</dbReference>
<dbReference type="Gene3D" id="1.10.10.10">
    <property type="entry name" value="Winged helix-like DNA-binding domain superfamily/Winged helix DNA-binding domain"/>
    <property type="match status" value="1"/>
</dbReference>
<protein>
    <submittedName>
        <fullName evidence="2">NUMOD4 motif-containing protein</fullName>
    </submittedName>
</protein>
<sequence length="415" mass="48882">MFIYWIFLNVFYLYISYLLTKTQRYTIALKLPAELEDQYIKEVIYNRSLSDLQGEEWKVIDGFPNYAISNLGRLKSLERWTFLPGKTKGKKEPEMIMKLIVIKQFNQYLHKDFYHFHCTLSSDGKKHRKSMARLVYYHFVEAFDYNDQYIKISFKDDNGMHLHYTNLEKTTPSERRLKTYQSNRARNRNAIYSQPVSQYDISGRFIADFEDMYSAEKAAGVGCESIMDAVHGVFLTAGGFRWFLSSQPITEKDFEIVPKSKNNRKIFNKTVWKNLGRPLVDQKNPPACMNLSLQDLPGEEWRPIPGFGNRFVISNQGRVKRLSGWITEGRKVFLREQILSQYVDFFNGKPYALRCILRHQRKNGYLSVPKAMLCCFVREFEMEDRKFALVNNNEPFWKFDLSKMFLTYGGSVITD</sequence>
<dbReference type="SUPFAM" id="SSF54060">
    <property type="entry name" value="His-Me finger endonucleases"/>
    <property type="match status" value="1"/>
</dbReference>
<dbReference type="Gene3D" id="3.90.75.20">
    <property type="match status" value="2"/>
</dbReference>
<reference evidence="2 3" key="1">
    <citation type="submission" date="2017-05" db="EMBL/GenBank/DDBJ databases">
        <authorList>
            <person name="Varghese N."/>
            <person name="Submissions S."/>
        </authorList>
    </citation>
    <scope>NUCLEOTIDE SEQUENCE [LARGE SCALE GENOMIC DNA]</scope>
    <source>
        <strain evidence="2 3">DSM 18015</strain>
    </source>
</reference>
<name>A0ABY1R767_9FLAO</name>
<dbReference type="Pfam" id="PF07463">
    <property type="entry name" value="NUMOD4"/>
    <property type="match status" value="2"/>
</dbReference>
<comment type="caution">
    <text evidence="2">The sequence shown here is derived from an EMBL/GenBank/DDBJ whole genome shotgun (WGS) entry which is preliminary data.</text>
</comment>
<organism evidence="2 3">
    <name type="scientific">Epilithonimonas pallida</name>
    <dbReference type="NCBI Taxonomy" id="373671"/>
    <lineage>
        <taxon>Bacteria</taxon>
        <taxon>Pseudomonadati</taxon>
        <taxon>Bacteroidota</taxon>
        <taxon>Flavobacteriia</taxon>
        <taxon>Flavobacteriales</taxon>
        <taxon>Weeksellaceae</taxon>
        <taxon>Chryseobacterium group</taxon>
        <taxon>Epilithonimonas</taxon>
    </lineage>
</organism>